<reference evidence="2 3" key="1">
    <citation type="submission" date="2020-09" db="EMBL/GenBank/DDBJ databases">
        <title>Eikenella S3660 sp. nov., isolated from a throat swab.</title>
        <authorList>
            <person name="Buhl M."/>
        </authorList>
    </citation>
    <scope>NUCLEOTIDE SEQUENCE [LARGE SCALE GENOMIC DNA]</scope>
    <source>
        <strain evidence="2 3">S3360</strain>
    </source>
</reference>
<dbReference type="InterPro" id="IPR012902">
    <property type="entry name" value="N_methyl_site"/>
</dbReference>
<proteinExistence type="predicted"/>
<accession>A0ABS0N8H4</accession>
<dbReference type="NCBIfam" id="TIGR02532">
    <property type="entry name" value="IV_pilin_GFxxxE"/>
    <property type="match status" value="1"/>
</dbReference>
<name>A0ABS0N8H4_9NEIS</name>
<keyword evidence="1" id="KW-0472">Membrane</keyword>
<evidence type="ECO:0000313" key="3">
    <source>
        <dbReference type="Proteomes" id="UP000768471"/>
    </source>
</evidence>
<sequence length="359" mass="38847">MQIHTNLMFKKKIYPSIVKPSGFTLIEFMVASALALVVLLAIGVTYGITSNMRNASENRLAAQQDLRNASELLLRDAQMAGSFGCFNMGNLLNKQMPVSPNSNTGFHSARTGVKLILNDPDYSGISVMSNDDARRVLNAAGFQTTTNSPVLVFTYGQHLAPITNGTGMHIATDVPQELLNTAANNGPIALSSCTRMYIGNGSSLNIDTNRKRITVNNSFGGSLVSNFSSADSFYLPQTTLSQVQSVAYAIGRIPNANTTDALYRFTLNTNGTWSNPQLMASNIQSMQVNQLYAGCDNSSTDVTFSNNRSTLANLPRISMLPAIIEVRLQLTENQKTYGSVTQYLIRANVRGGNVCANQS</sequence>
<keyword evidence="1" id="KW-1133">Transmembrane helix</keyword>
<organism evidence="2 3">
    <name type="scientific">Eikenella glucosivorans</name>
    <dbReference type="NCBI Taxonomy" id="2766967"/>
    <lineage>
        <taxon>Bacteria</taxon>
        <taxon>Pseudomonadati</taxon>
        <taxon>Pseudomonadota</taxon>
        <taxon>Betaproteobacteria</taxon>
        <taxon>Neisseriales</taxon>
        <taxon>Neisseriaceae</taxon>
        <taxon>Eikenella</taxon>
    </lineage>
</organism>
<dbReference type="Proteomes" id="UP000768471">
    <property type="component" value="Unassembled WGS sequence"/>
</dbReference>
<dbReference type="EMBL" id="JACSGR010000002">
    <property type="protein sequence ID" value="MBH5328605.1"/>
    <property type="molecule type" value="Genomic_DNA"/>
</dbReference>
<evidence type="ECO:0000313" key="2">
    <source>
        <dbReference type="EMBL" id="MBH5328605.1"/>
    </source>
</evidence>
<protein>
    <submittedName>
        <fullName evidence="2">Prepilin-type N-terminal cleavage/methylation domain-containing protein</fullName>
    </submittedName>
</protein>
<dbReference type="PROSITE" id="PS00409">
    <property type="entry name" value="PROKAR_NTER_METHYL"/>
    <property type="match status" value="1"/>
</dbReference>
<dbReference type="RefSeq" id="WP_197902525.1">
    <property type="nucleotide sequence ID" value="NZ_JACSGR010000002.1"/>
</dbReference>
<feature type="transmembrane region" description="Helical" evidence="1">
    <location>
        <begin position="21"/>
        <end position="48"/>
    </location>
</feature>
<dbReference type="Pfam" id="PF07963">
    <property type="entry name" value="N_methyl"/>
    <property type="match status" value="1"/>
</dbReference>
<comment type="caution">
    <text evidence="2">The sequence shown here is derived from an EMBL/GenBank/DDBJ whole genome shotgun (WGS) entry which is preliminary data.</text>
</comment>
<evidence type="ECO:0000256" key="1">
    <source>
        <dbReference type="SAM" id="Phobius"/>
    </source>
</evidence>
<keyword evidence="1" id="KW-0812">Transmembrane</keyword>
<keyword evidence="3" id="KW-1185">Reference proteome</keyword>
<gene>
    <name evidence="2" type="ORF">H9Q10_02825</name>
</gene>